<accession>A0AAN9U798</accession>
<evidence type="ECO:0000313" key="2">
    <source>
        <dbReference type="EMBL" id="KAK7740015.1"/>
    </source>
</evidence>
<dbReference type="Pfam" id="PF06985">
    <property type="entry name" value="HET"/>
    <property type="match status" value="1"/>
</dbReference>
<evidence type="ECO:0000259" key="1">
    <source>
        <dbReference type="Pfam" id="PF06985"/>
    </source>
</evidence>
<dbReference type="InterPro" id="IPR010730">
    <property type="entry name" value="HET"/>
</dbReference>
<keyword evidence="3" id="KW-1185">Reference proteome</keyword>
<name>A0AAN9U798_9PEZI</name>
<dbReference type="AlphaFoldDB" id="A0AAN9U798"/>
<dbReference type="PANTHER" id="PTHR33112:SF16">
    <property type="entry name" value="HETEROKARYON INCOMPATIBILITY DOMAIN-CONTAINING PROTEIN"/>
    <property type="match status" value="1"/>
</dbReference>
<sequence>MQTANYVQFTKSLDMCTLPRTFRDAITTTRKLSIPYIWIDALCIIQDSEEDKMRDIAQMKDIYSSSVVTIVAASSDSVSGGFLHDRNHSETVYTIPARIRPGQFGTMSVNELDAATYDERSEPLAKRAWTMQEQLLAQRTLTFATHTMIWSCKAGTRNFGDSLYFPHDLDAGYNDNDEKYSLNLNSLLITKQEADSHKDKALSCWLRLVTAYSLRRASLECDKLNAVAGIASSPPFVSSLGPGYFAGLWEYNLARQLTWYTSRWHRTLSEGEVFTPHRPTTYRAPSWSWASLEDGVILSDFTFDDEEETEEVVCEIIECATSKKYPDKNPFGEVIVAHLRLRGSLRNAWFNPLNSMVILLPIPDSDDLNGVQEAVIPYEDAWKKHIADFMEANPDTEPEEAWDEEDWDLHRLHPNVTAGISDESQATNPVIVHCLPVTHNSTLENGVTGLLLTSSGEPGRSLYKRIGLFHKGKIGEFQDLPKKDITLL</sequence>
<dbReference type="EMBL" id="JAKJXP020000173">
    <property type="protein sequence ID" value="KAK7740015.1"/>
    <property type="molecule type" value="Genomic_DNA"/>
</dbReference>
<proteinExistence type="predicted"/>
<dbReference type="Proteomes" id="UP001320420">
    <property type="component" value="Unassembled WGS sequence"/>
</dbReference>
<feature type="domain" description="Heterokaryon incompatibility" evidence="1">
    <location>
        <begin position="11"/>
        <end position="133"/>
    </location>
</feature>
<reference evidence="2 3" key="1">
    <citation type="submission" date="2024-02" db="EMBL/GenBank/DDBJ databases">
        <title>De novo assembly and annotation of 12 fungi associated with fruit tree decline syndrome in Ontario, Canada.</title>
        <authorList>
            <person name="Sulman M."/>
            <person name="Ellouze W."/>
            <person name="Ilyukhin E."/>
        </authorList>
    </citation>
    <scope>NUCLEOTIDE SEQUENCE [LARGE SCALE GENOMIC DNA]</scope>
    <source>
        <strain evidence="2 3">M11/M66-122</strain>
    </source>
</reference>
<gene>
    <name evidence="2" type="ORF">SLS62_011158</name>
</gene>
<evidence type="ECO:0000313" key="3">
    <source>
        <dbReference type="Proteomes" id="UP001320420"/>
    </source>
</evidence>
<protein>
    <recommendedName>
        <fullName evidence="1">Heterokaryon incompatibility domain-containing protein</fullName>
    </recommendedName>
</protein>
<organism evidence="2 3">
    <name type="scientific">Diatrype stigma</name>
    <dbReference type="NCBI Taxonomy" id="117547"/>
    <lineage>
        <taxon>Eukaryota</taxon>
        <taxon>Fungi</taxon>
        <taxon>Dikarya</taxon>
        <taxon>Ascomycota</taxon>
        <taxon>Pezizomycotina</taxon>
        <taxon>Sordariomycetes</taxon>
        <taxon>Xylariomycetidae</taxon>
        <taxon>Xylariales</taxon>
        <taxon>Diatrypaceae</taxon>
        <taxon>Diatrype</taxon>
    </lineage>
</organism>
<comment type="caution">
    <text evidence="2">The sequence shown here is derived from an EMBL/GenBank/DDBJ whole genome shotgun (WGS) entry which is preliminary data.</text>
</comment>
<dbReference type="PANTHER" id="PTHR33112">
    <property type="entry name" value="DOMAIN PROTEIN, PUTATIVE-RELATED"/>
    <property type="match status" value="1"/>
</dbReference>